<feature type="compositionally biased region" description="Basic and acidic residues" evidence="4">
    <location>
        <begin position="1"/>
        <end position="12"/>
    </location>
</feature>
<dbReference type="OrthoDB" id="653455at2759"/>
<evidence type="ECO:0000256" key="3">
    <source>
        <dbReference type="ARBA" id="ARBA00023163"/>
    </source>
</evidence>
<evidence type="ECO:0000256" key="2">
    <source>
        <dbReference type="ARBA" id="ARBA00023015"/>
    </source>
</evidence>
<dbReference type="AlphaFoldDB" id="S8EDR8"/>
<dbReference type="PANTHER" id="PTHR33388">
    <property type="entry name" value="OS01G0212500 PROTEIN"/>
    <property type="match status" value="1"/>
</dbReference>
<accession>S8EDR8</accession>
<comment type="caution">
    <text evidence="5">The sequence shown here is derived from an EMBL/GenBank/DDBJ whole genome shotgun (WGS) entry which is preliminary data.</text>
</comment>
<dbReference type="PANTHER" id="PTHR33388:SF18">
    <property type="entry name" value="PROTEIN SPEAR1"/>
    <property type="match status" value="1"/>
</dbReference>
<dbReference type="EMBL" id="AUSU01000176">
    <property type="protein sequence ID" value="EPS74113.1"/>
    <property type="molecule type" value="Genomic_DNA"/>
</dbReference>
<evidence type="ECO:0000256" key="1">
    <source>
        <dbReference type="ARBA" id="ARBA00022491"/>
    </source>
</evidence>
<proteinExistence type="predicted"/>
<protein>
    <submittedName>
        <fullName evidence="5">Uncharacterized protein</fullName>
    </submittedName>
</protein>
<dbReference type="InterPro" id="IPR040356">
    <property type="entry name" value="SPEAR"/>
</dbReference>
<feature type="region of interest" description="Disordered" evidence="4">
    <location>
        <begin position="1"/>
        <end position="39"/>
    </location>
</feature>
<name>S8EDR8_9LAMI</name>
<keyword evidence="2" id="KW-0805">Transcription regulation</keyword>
<dbReference type="Proteomes" id="UP000015453">
    <property type="component" value="Unassembled WGS sequence"/>
</dbReference>
<evidence type="ECO:0000313" key="5">
    <source>
        <dbReference type="EMBL" id="EPS74113.1"/>
    </source>
</evidence>
<sequence length="131" mass="15014">MSEDKKLRRQERQSSSSSSCSWRKGKREKPKQPQRGLGVAQLEKIRLNNQMRNNSSFSYGFPYHHQAMEAHVGVMMSLEGKGNGAMVTDQTRPFFLDDSEFEGGDSSFLIQKRKKLTSSCQEPEIDLELRL</sequence>
<evidence type="ECO:0000256" key="4">
    <source>
        <dbReference type="SAM" id="MobiDB-lite"/>
    </source>
</evidence>
<gene>
    <name evidence="5" type="ORF">M569_00647</name>
</gene>
<evidence type="ECO:0000313" key="6">
    <source>
        <dbReference type="Proteomes" id="UP000015453"/>
    </source>
</evidence>
<organism evidence="5 6">
    <name type="scientific">Genlisea aurea</name>
    <dbReference type="NCBI Taxonomy" id="192259"/>
    <lineage>
        <taxon>Eukaryota</taxon>
        <taxon>Viridiplantae</taxon>
        <taxon>Streptophyta</taxon>
        <taxon>Embryophyta</taxon>
        <taxon>Tracheophyta</taxon>
        <taxon>Spermatophyta</taxon>
        <taxon>Magnoliopsida</taxon>
        <taxon>eudicotyledons</taxon>
        <taxon>Gunneridae</taxon>
        <taxon>Pentapetalae</taxon>
        <taxon>asterids</taxon>
        <taxon>lamiids</taxon>
        <taxon>Lamiales</taxon>
        <taxon>Lentibulariaceae</taxon>
        <taxon>Genlisea</taxon>
    </lineage>
</organism>
<keyword evidence="3" id="KW-0804">Transcription</keyword>
<reference evidence="5 6" key="1">
    <citation type="journal article" date="2013" name="BMC Genomics">
        <title>The miniature genome of a carnivorous plant Genlisea aurea contains a low number of genes and short non-coding sequences.</title>
        <authorList>
            <person name="Leushkin E.V."/>
            <person name="Sutormin R.A."/>
            <person name="Nabieva E.R."/>
            <person name="Penin A.A."/>
            <person name="Kondrashov A.S."/>
            <person name="Logacheva M.D."/>
        </authorList>
    </citation>
    <scope>NUCLEOTIDE SEQUENCE [LARGE SCALE GENOMIC DNA]</scope>
</reference>
<keyword evidence="1" id="KW-0678">Repressor</keyword>
<dbReference type="GO" id="GO:0003700">
    <property type="term" value="F:DNA-binding transcription factor activity"/>
    <property type="evidence" value="ECO:0007669"/>
    <property type="project" value="InterPro"/>
</dbReference>
<keyword evidence="6" id="KW-1185">Reference proteome</keyword>